<sequence>MDVLAECIRQAFLDSGIALGCVLHMVHIAAKKAAAKLVPIDKILAEIFHYFKSSAVLQAELKAFQSFYNVEQKKCLKHVSTRWFIIMSCVETLLQNWDHLKAYFAAEKVCQKSIVGSGKAGAILDFLKNPTNKLFAIFLNYSIKLFTPLLVNPICTRCLISGSVRQG</sequence>
<dbReference type="AlphaFoldDB" id="A0AAV3YFP8"/>
<accession>A0AAV3YFP8</accession>
<dbReference type="EMBL" id="BLXT01000921">
    <property type="protein sequence ID" value="GFN81309.1"/>
    <property type="molecule type" value="Genomic_DNA"/>
</dbReference>
<dbReference type="Proteomes" id="UP000735302">
    <property type="component" value="Unassembled WGS sequence"/>
</dbReference>
<comment type="caution">
    <text evidence="1">The sequence shown here is derived from an EMBL/GenBank/DDBJ whole genome shotgun (WGS) entry which is preliminary data.</text>
</comment>
<keyword evidence="2" id="KW-1185">Reference proteome</keyword>
<name>A0AAV3YFP8_9GAST</name>
<protein>
    <submittedName>
        <fullName evidence="1">Connexin 27.5</fullName>
    </submittedName>
</protein>
<dbReference type="PANTHER" id="PTHR37162">
    <property type="entry name" value="HAT FAMILY DIMERISATION DOMAINCONTAINING PROTEIN-RELATED"/>
    <property type="match status" value="1"/>
</dbReference>
<evidence type="ECO:0000313" key="1">
    <source>
        <dbReference type="EMBL" id="GFN81309.1"/>
    </source>
</evidence>
<evidence type="ECO:0000313" key="2">
    <source>
        <dbReference type="Proteomes" id="UP000735302"/>
    </source>
</evidence>
<organism evidence="1 2">
    <name type="scientific">Plakobranchus ocellatus</name>
    <dbReference type="NCBI Taxonomy" id="259542"/>
    <lineage>
        <taxon>Eukaryota</taxon>
        <taxon>Metazoa</taxon>
        <taxon>Spiralia</taxon>
        <taxon>Lophotrochozoa</taxon>
        <taxon>Mollusca</taxon>
        <taxon>Gastropoda</taxon>
        <taxon>Heterobranchia</taxon>
        <taxon>Euthyneura</taxon>
        <taxon>Panpulmonata</taxon>
        <taxon>Sacoglossa</taxon>
        <taxon>Placobranchoidea</taxon>
        <taxon>Plakobranchidae</taxon>
        <taxon>Plakobranchus</taxon>
    </lineage>
</organism>
<proteinExistence type="predicted"/>
<gene>
    <name evidence="1" type="ORF">PoB_000781500</name>
</gene>
<dbReference type="PANTHER" id="PTHR37162:SF10">
    <property type="entry name" value="DUF4371 DOMAIN-CONTAINING PROTEIN"/>
    <property type="match status" value="1"/>
</dbReference>
<reference evidence="1 2" key="1">
    <citation type="journal article" date="2021" name="Elife">
        <title>Chloroplast acquisition without the gene transfer in kleptoplastic sea slugs, Plakobranchus ocellatus.</title>
        <authorList>
            <person name="Maeda T."/>
            <person name="Takahashi S."/>
            <person name="Yoshida T."/>
            <person name="Shimamura S."/>
            <person name="Takaki Y."/>
            <person name="Nagai Y."/>
            <person name="Toyoda A."/>
            <person name="Suzuki Y."/>
            <person name="Arimoto A."/>
            <person name="Ishii H."/>
            <person name="Satoh N."/>
            <person name="Nishiyama T."/>
            <person name="Hasebe M."/>
            <person name="Maruyama T."/>
            <person name="Minagawa J."/>
            <person name="Obokata J."/>
            <person name="Shigenobu S."/>
        </authorList>
    </citation>
    <scope>NUCLEOTIDE SEQUENCE [LARGE SCALE GENOMIC DNA]</scope>
</reference>